<dbReference type="Proteomes" id="UP000283269">
    <property type="component" value="Unassembled WGS sequence"/>
</dbReference>
<gene>
    <name evidence="1" type="ORF">CVT25_009288</name>
</gene>
<keyword evidence="2" id="KW-1185">Reference proteome</keyword>
<evidence type="ECO:0000313" key="2">
    <source>
        <dbReference type="Proteomes" id="UP000283269"/>
    </source>
</evidence>
<dbReference type="EMBL" id="NHYD01003094">
    <property type="protein sequence ID" value="PPQ82799.1"/>
    <property type="molecule type" value="Genomic_DNA"/>
</dbReference>
<dbReference type="AlphaFoldDB" id="A0A409WWF1"/>
<accession>A0A409WWF1</accession>
<name>A0A409WWF1_PSICY</name>
<reference evidence="1 2" key="1">
    <citation type="journal article" date="2018" name="Evol. Lett.">
        <title>Horizontal gene cluster transfer increased hallucinogenic mushroom diversity.</title>
        <authorList>
            <person name="Reynolds H.T."/>
            <person name="Vijayakumar V."/>
            <person name="Gluck-Thaler E."/>
            <person name="Korotkin H.B."/>
            <person name="Matheny P.B."/>
            <person name="Slot J.C."/>
        </authorList>
    </citation>
    <scope>NUCLEOTIDE SEQUENCE [LARGE SCALE GENOMIC DNA]</scope>
    <source>
        <strain evidence="1 2">2631</strain>
    </source>
</reference>
<dbReference type="InParanoid" id="A0A409WWF1"/>
<evidence type="ECO:0000313" key="1">
    <source>
        <dbReference type="EMBL" id="PPQ82799.1"/>
    </source>
</evidence>
<proteinExistence type="predicted"/>
<comment type="caution">
    <text evidence="1">The sequence shown here is derived from an EMBL/GenBank/DDBJ whole genome shotgun (WGS) entry which is preliminary data.</text>
</comment>
<organism evidence="1 2">
    <name type="scientific">Psilocybe cyanescens</name>
    <dbReference type="NCBI Taxonomy" id="93625"/>
    <lineage>
        <taxon>Eukaryota</taxon>
        <taxon>Fungi</taxon>
        <taxon>Dikarya</taxon>
        <taxon>Basidiomycota</taxon>
        <taxon>Agaricomycotina</taxon>
        <taxon>Agaricomycetes</taxon>
        <taxon>Agaricomycetidae</taxon>
        <taxon>Agaricales</taxon>
        <taxon>Agaricineae</taxon>
        <taxon>Strophariaceae</taxon>
        <taxon>Psilocybe</taxon>
    </lineage>
</organism>
<protein>
    <submittedName>
        <fullName evidence="1">Uncharacterized protein</fullName>
    </submittedName>
</protein>
<sequence length="64" mass="6968">MALGGTRVELRIPEVFAPLEPLLQDAARSTFSMLVSYTIVLQTMKSIAMDSSGIVVLLREGGTW</sequence>